<keyword evidence="5 6" id="KW-0472">Membrane</keyword>
<dbReference type="KEGG" id="coh:EAV92_21965"/>
<dbReference type="PANTHER" id="PTHR40064:SF1">
    <property type="entry name" value="MEMBRANE PROTEIN"/>
    <property type="match status" value="1"/>
</dbReference>
<gene>
    <name evidence="8" type="ORF">EAV92_21965</name>
</gene>
<comment type="subcellular location">
    <subcellularLocation>
        <location evidence="1">Cell membrane</location>
        <topology evidence="1">Multi-pass membrane protein</topology>
    </subcellularLocation>
</comment>
<evidence type="ECO:0000313" key="8">
    <source>
        <dbReference type="EMBL" id="AYQ74986.1"/>
    </source>
</evidence>
<protein>
    <submittedName>
        <fullName evidence="8">ACT domain-containing protein</fullName>
    </submittedName>
</protein>
<dbReference type="Pfam" id="PF01842">
    <property type="entry name" value="ACT"/>
    <property type="match status" value="1"/>
</dbReference>
<evidence type="ECO:0000256" key="6">
    <source>
        <dbReference type="SAM" id="Phobius"/>
    </source>
</evidence>
<evidence type="ECO:0000256" key="1">
    <source>
        <dbReference type="ARBA" id="ARBA00004651"/>
    </source>
</evidence>
<evidence type="ECO:0000259" key="7">
    <source>
        <dbReference type="PROSITE" id="PS51671"/>
    </source>
</evidence>
<organism evidence="8 9">
    <name type="scientific">Cohnella candidum</name>
    <dbReference type="NCBI Taxonomy" id="2674991"/>
    <lineage>
        <taxon>Bacteria</taxon>
        <taxon>Bacillati</taxon>
        <taxon>Bacillota</taxon>
        <taxon>Bacilli</taxon>
        <taxon>Bacillales</taxon>
        <taxon>Paenibacillaceae</taxon>
        <taxon>Cohnella</taxon>
    </lineage>
</organism>
<dbReference type="InterPro" id="IPR010343">
    <property type="entry name" value="ArAE_1"/>
</dbReference>
<dbReference type="Proteomes" id="UP000269097">
    <property type="component" value="Chromosome"/>
</dbReference>
<keyword evidence="2" id="KW-1003">Cell membrane</keyword>
<keyword evidence="3 6" id="KW-0812">Transmembrane</keyword>
<keyword evidence="4 6" id="KW-1133">Transmembrane helix</keyword>
<dbReference type="InterPro" id="IPR002912">
    <property type="entry name" value="ACT_dom"/>
</dbReference>
<dbReference type="SUPFAM" id="SSF55021">
    <property type="entry name" value="ACT-like"/>
    <property type="match status" value="1"/>
</dbReference>
<dbReference type="Gene3D" id="3.30.70.260">
    <property type="match status" value="1"/>
</dbReference>
<proteinExistence type="predicted"/>
<evidence type="ECO:0000256" key="5">
    <source>
        <dbReference type="ARBA" id="ARBA00023136"/>
    </source>
</evidence>
<feature type="transmembrane region" description="Helical" evidence="6">
    <location>
        <begin position="123"/>
        <end position="141"/>
    </location>
</feature>
<dbReference type="AlphaFoldDB" id="A0A3G3K3A5"/>
<dbReference type="PROSITE" id="PS51671">
    <property type="entry name" value="ACT"/>
    <property type="match status" value="1"/>
</dbReference>
<feature type="domain" description="ACT" evidence="7">
    <location>
        <begin position="325"/>
        <end position="398"/>
    </location>
</feature>
<evidence type="ECO:0000313" key="9">
    <source>
        <dbReference type="Proteomes" id="UP000269097"/>
    </source>
</evidence>
<name>A0A3G3K3A5_9BACL</name>
<dbReference type="GO" id="GO:0005886">
    <property type="term" value="C:plasma membrane"/>
    <property type="evidence" value="ECO:0007669"/>
    <property type="project" value="UniProtKB-SubCell"/>
</dbReference>
<dbReference type="RefSeq" id="WP_123043066.1">
    <property type="nucleotide sequence ID" value="NZ_CP033433.1"/>
</dbReference>
<sequence length="399" mass="44160">MVGARVMKTCLAVMISVWIAKSLHLHTYQFAGIVAVLSVQPSLYRSLRVGVQQSASAVMGALLGAVALFAAGGSFLTMGVVSFLLMALHVRIQWTNTLLVSLVIAINTMGAPGLPFWETVLNPIALVLIGTGMGTLINLVYKPVHHERAEVLLSQSEGMLRALLHLMVLDLEKGRVPPYDMIRKQIGEIDGYLKKGKEVSKLVSEDRKFRKSSFKNTSNIFQAFETMLSRIHDMARGLTLIDMDENEVAFTVKALKLLIRMQEKTIAGRKPKLASFKRTLERKRLEMWNGSGEAEGFYGLYGVLMDYVQEMELFLVEHAGMVKRQLSYTSIDRPGLIAEISDILGRRGFNITGVSIRVNGEFATTTMEVASRADAAGDDAVKEIRRIHHVLSAEMTAMT</sequence>
<dbReference type="PANTHER" id="PTHR40064">
    <property type="entry name" value="MEMBRANE PROTEIN-RELATED"/>
    <property type="match status" value="1"/>
</dbReference>
<dbReference type="Pfam" id="PF06081">
    <property type="entry name" value="ArAE_1"/>
    <property type="match status" value="1"/>
</dbReference>
<keyword evidence="9" id="KW-1185">Reference proteome</keyword>
<evidence type="ECO:0000256" key="2">
    <source>
        <dbReference type="ARBA" id="ARBA00022475"/>
    </source>
</evidence>
<dbReference type="InterPro" id="IPR052984">
    <property type="entry name" value="UPF0421"/>
</dbReference>
<reference evidence="8 9" key="1">
    <citation type="submission" date="2018-10" db="EMBL/GenBank/DDBJ databases">
        <title>Genome Sequence of Cohnella sp.</title>
        <authorList>
            <person name="Srinivasan S."/>
            <person name="Kim M.K."/>
        </authorList>
    </citation>
    <scope>NUCLEOTIDE SEQUENCE [LARGE SCALE GENOMIC DNA]</scope>
    <source>
        <strain evidence="8 9">18JY8-7</strain>
    </source>
</reference>
<dbReference type="InterPro" id="IPR045865">
    <property type="entry name" value="ACT-like_dom_sf"/>
</dbReference>
<dbReference type="EMBL" id="CP033433">
    <property type="protein sequence ID" value="AYQ74986.1"/>
    <property type="molecule type" value="Genomic_DNA"/>
</dbReference>
<evidence type="ECO:0000256" key="4">
    <source>
        <dbReference type="ARBA" id="ARBA00022989"/>
    </source>
</evidence>
<accession>A0A3G3K3A5</accession>
<feature type="transmembrane region" description="Helical" evidence="6">
    <location>
        <begin position="98"/>
        <end position="117"/>
    </location>
</feature>
<feature type="transmembrane region" description="Helical" evidence="6">
    <location>
        <begin position="62"/>
        <end position="86"/>
    </location>
</feature>
<dbReference type="CDD" id="cd02116">
    <property type="entry name" value="ACT"/>
    <property type="match status" value="1"/>
</dbReference>
<evidence type="ECO:0000256" key="3">
    <source>
        <dbReference type="ARBA" id="ARBA00022692"/>
    </source>
</evidence>